<dbReference type="InterPro" id="IPR036291">
    <property type="entry name" value="NAD(P)-bd_dom_sf"/>
</dbReference>
<dbReference type="Gene3D" id="3.30.360.10">
    <property type="entry name" value="Dihydrodipicolinate Reductase, domain 2"/>
    <property type="match status" value="1"/>
</dbReference>
<dbReference type="AlphaFoldDB" id="A0AA93DN03"/>
<dbReference type="Gene3D" id="3.40.50.720">
    <property type="entry name" value="NAD(P)-binding Rossmann-like Domain"/>
    <property type="match status" value="1"/>
</dbReference>
<reference evidence="5 6" key="1">
    <citation type="submission" date="2018-11" db="EMBL/GenBank/DDBJ databases">
        <title>Draft genome sequences of proposed Pectobacterium aquaticum sp. nov. isolated in France from fresh water.</title>
        <authorList>
            <person name="Pedron J."/>
            <person name="Barny M.A."/>
        </authorList>
    </citation>
    <scope>NUCLEOTIDE SEQUENCE [LARGE SCALE GENOMIC DNA]</scope>
    <source>
        <strain evidence="4 5">A127-S21-F16</strain>
        <strain evidence="3 6">A35-S23-M15</strain>
    </source>
</reference>
<evidence type="ECO:0000259" key="2">
    <source>
        <dbReference type="Pfam" id="PF22725"/>
    </source>
</evidence>
<dbReference type="PANTHER" id="PTHR43708">
    <property type="entry name" value="CONSERVED EXPRESSED OXIDOREDUCTASE (EUROFUNG)"/>
    <property type="match status" value="1"/>
</dbReference>
<dbReference type="InterPro" id="IPR051317">
    <property type="entry name" value="Gfo/Idh/MocA_oxidoreduct"/>
</dbReference>
<feature type="domain" description="Gfo/Idh/MocA-like oxidoreductase N-terminal" evidence="1">
    <location>
        <begin position="12"/>
        <end position="137"/>
    </location>
</feature>
<dbReference type="SUPFAM" id="SSF55347">
    <property type="entry name" value="Glyceraldehyde-3-phosphate dehydrogenase-like, C-terminal domain"/>
    <property type="match status" value="1"/>
</dbReference>
<comment type="caution">
    <text evidence="4">The sequence shown here is derived from an EMBL/GenBank/DDBJ whole genome shotgun (WGS) entry which is preliminary data.</text>
</comment>
<dbReference type="Proteomes" id="UP000256817">
    <property type="component" value="Unassembled WGS sequence"/>
</dbReference>
<name>A0AA93DN03_9GAMM</name>
<dbReference type="InterPro" id="IPR055170">
    <property type="entry name" value="GFO_IDH_MocA-like_dom"/>
</dbReference>
<evidence type="ECO:0000313" key="4">
    <source>
        <dbReference type="EMBL" id="RRO16487.1"/>
    </source>
</evidence>
<dbReference type="Proteomes" id="UP000256540">
    <property type="component" value="Unassembled WGS sequence"/>
</dbReference>
<dbReference type="RefSeq" id="WP_116166919.1">
    <property type="nucleotide sequence ID" value="NZ_QHJS02000047.1"/>
</dbReference>
<proteinExistence type="predicted"/>
<dbReference type="SUPFAM" id="SSF51735">
    <property type="entry name" value="NAD(P)-binding Rossmann-fold domains"/>
    <property type="match status" value="1"/>
</dbReference>
<dbReference type="GO" id="GO:0000166">
    <property type="term" value="F:nucleotide binding"/>
    <property type="evidence" value="ECO:0007669"/>
    <property type="project" value="InterPro"/>
</dbReference>
<sequence length="377" mass="42128">MKTDNKQHPVLKLGFIGGGLNSAIGVTHQIASQMDGRFELVSGCFSRDDIINNETAKKWGVSSDRVYNNQYDFLESESERLDAVVILTPTPTHSDTIVRCLEKRLPIICEKALVSTVDEVDRVHHAINDMQGRLAVTFNYTGYPMVRELRERICNEELGKIKQVMVEMPQEGFLRHSNNGKVSIPQEWRQKDGSIPTVSLDLGVHVHQLVSFLTNEKPLDVFAINSTFGEIANVIDTVNCLANYSNGIVCNYWYGKAALGYRNGLRIRIMGSKGSAEWLQMEPEYLYMSDLNGGSRLVDRTHPENSIANQLRYSRFKAGHPAGFIEAFANYYADIADSLLGASDKYVFGVDTAREGIHFLHHANNSAKAGLVVKLLN</sequence>
<evidence type="ECO:0000313" key="5">
    <source>
        <dbReference type="Proteomes" id="UP000256540"/>
    </source>
</evidence>
<keyword evidence="6" id="KW-1185">Reference proteome</keyword>
<feature type="domain" description="GFO/IDH/MocA-like oxidoreductase" evidence="2">
    <location>
        <begin position="146"/>
        <end position="277"/>
    </location>
</feature>
<evidence type="ECO:0000313" key="6">
    <source>
        <dbReference type="Proteomes" id="UP000256817"/>
    </source>
</evidence>
<organism evidence="4 5">
    <name type="scientific">Pectobacterium aquaticum</name>
    <dbReference type="NCBI Taxonomy" id="2204145"/>
    <lineage>
        <taxon>Bacteria</taxon>
        <taxon>Pseudomonadati</taxon>
        <taxon>Pseudomonadota</taxon>
        <taxon>Gammaproteobacteria</taxon>
        <taxon>Enterobacterales</taxon>
        <taxon>Pectobacteriaceae</taxon>
        <taxon>Pectobacterium</taxon>
    </lineage>
</organism>
<protein>
    <submittedName>
        <fullName evidence="4">Gfo/Idh/MocA family oxidoreductase</fullName>
    </submittedName>
</protein>
<accession>A0AA93DN03</accession>
<dbReference type="Pfam" id="PF01408">
    <property type="entry name" value="GFO_IDH_MocA"/>
    <property type="match status" value="1"/>
</dbReference>
<dbReference type="InterPro" id="IPR000683">
    <property type="entry name" value="Gfo/Idh/MocA-like_OxRdtase_N"/>
</dbReference>
<dbReference type="PANTHER" id="PTHR43708:SF3">
    <property type="entry name" value="OXIDOREDUCTASE"/>
    <property type="match status" value="1"/>
</dbReference>
<evidence type="ECO:0000259" key="1">
    <source>
        <dbReference type="Pfam" id="PF01408"/>
    </source>
</evidence>
<evidence type="ECO:0000313" key="3">
    <source>
        <dbReference type="EMBL" id="RRO07577.1"/>
    </source>
</evidence>
<dbReference type="EMBL" id="QHJW02000027">
    <property type="protein sequence ID" value="RRO07577.1"/>
    <property type="molecule type" value="Genomic_DNA"/>
</dbReference>
<dbReference type="Pfam" id="PF22725">
    <property type="entry name" value="GFO_IDH_MocA_C3"/>
    <property type="match status" value="1"/>
</dbReference>
<gene>
    <name evidence="4" type="ORF">DMB84_015370</name>
    <name evidence="3" type="ORF">DMB85_012595</name>
</gene>
<dbReference type="EMBL" id="QHJS02000047">
    <property type="protein sequence ID" value="RRO16487.1"/>
    <property type="molecule type" value="Genomic_DNA"/>
</dbReference>